<dbReference type="AlphaFoldDB" id="A0AAW2GGR4"/>
<evidence type="ECO:0000313" key="3">
    <source>
        <dbReference type="Proteomes" id="UP001430953"/>
    </source>
</evidence>
<organism evidence="2 3">
    <name type="scientific">Cardiocondyla obscurior</name>
    <dbReference type="NCBI Taxonomy" id="286306"/>
    <lineage>
        <taxon>Eukaryota</taxon>
        <taxon>Metazoa</taxon>
        <taxon>Ecdysozoa</taxon>
        <taxon>Arthropoda</taxon>
        <taxon>Hexapoda</taxon>
        <taxon>Insecta</taxon>
        <taxon>Pterygota</taxon>
        <taxon>Neoptera</taxon>
        <taxon>Endopterygota</taxon>
        <taxon>Hymenoptera</taxon>
        <taxon>Apocrita</taxon>
        <taxon>Aculeata</taxon>
        <taxon>Formicoidea</taxon>
        <taxon>Formicidae</taxon>
        <taxon>Myrmicinae</taxon>
        <taxon>Cardiocondyla</taxon>
    </lineage>
</organism>
<gene>
    <name evidence="2" type="ORF">PUN28_005614</name>
</gene>
<sequence>MCAGRNKDKKKKKKKRKGRPPRRKGGDSSRVCISKHSAFDSESYPRHIDNICRGKSEPVPRGYRDDIRMANTCCTFRFLLFHPPLSYATRTLLHPSRIDLRTVTSICSYLAVSTSPAAQPSRRPPASSRVSHHL</sequence>
<evidence type="ECO:0000256" key="1">
    <source>
        <dbReference type="SAM" id="MobiDB-lite"/>
    </source>
</evidence>
<feature type="compositionally biased region" description="Basic residues" evidence="1">
    <location>
        <begin position="7"/>
        <end position="23"/>
    </location>
</feature>
<comment type="caution">
    <text evidence="2">The sequence shown here is derived from an EMBL/GenBank/DDBJ whole genome shotgun (WGS) entry which is preliminary data.</text>
</comment>
<proteinExistence type="predicted"/>
<feature type="region of interest" description="Disordered" evidence="1">
    <location>
        <begin position="1"/>
        <end position="31"/>
    </location>
</feature>
<dbReference type="EMBL" id="JADYXP020000004">
    <property type="protein sequence ID" value="KAL0127434.1"/>
    <property type="molecule type" value="Genomic_DNA"/>
</dbReference>
<protein>
    <submittedName>
        <fullName evidence="2">Uncharacterized protein</fullName>
    </submittedName>
</protein>
<dbReference type="Proteomes" id="UP001430953">
    <property type="component" value="Unassembled WGS sequence"/>
</dbReference>
<name>A0AAW2GGR4_9HYME</name>
<accession>A0AAW2GGR4</accession>
<keyword evidence="3" id="KW-1185">Reference proteome</keyword>
<evidence type="ECO:0000313" key="2">
    <source>
        <dbReference type="EMBL" id="KAL0127434.1"/>
    </source>
</evidence>
<reference evidence="2 3" key="1">
    <citation type="submission" date="2023-03" db="EMBL/GenBank/DDBJ databases">
        <title>High recombination rates correlate with genetic variation in Cardiocondyla obscurior ants.</title>
        <authorList>
            <person name="Errbii M."/>
        </authorList>
    </citation>
    <scope>NUCLEOTIDE SEQUENCE [LARGE SCALE GENOMIC DNA]</scope>
    <source>
        <strain evidence="2">Alpha-2009</strain>
        <tissue evidence="2">Whole body</tissue>
    </source>
</reference>